<evidence type="ECO:0000259" key="2">
    <source>
        <dbReference type="Pfam" id="PF01478"/>
    </source>
</evidence>
<evidence type="ECO:0000313" key="3">
    <source>
        <dbReference type="EMBL" id="WXA96514.1"/>
    </source>
</evidence>
<evidence type="ECO:0000313" key="4">
    <source>
        <dbReference type="Proteomes" id="UP001379533"/>
    </source>
</evidence>
<feature type="transmembrane region" description="Helical" evidence="1">
    <location>
        <begin position="31"/>
        <end position="50"/>
    </location>
</feature>
<organism evidence="3 4">
    <name type="scientific">Pendulispora brunnea</name>
    <dbReference type="NCBI Taxonomy" id="2905690"/>
    <lineage>
        <taxon>Bacteria</taxon>
        <taxon>Pseudomonadati</taxon>
        <taxon>Myxococcota</taxon>
        <taxon>Myxococcia</taxon>
        <taxon>Myxococcales</taxon>
        <taxon>Sorangiineae</taxon>
        <taxon>Pendulisporaceae</taxon>
        <taxon>Pendulispora</taxon>
    </lineage>
</organism>
<dbReference type="Proteomes" id="UP001379533">
    <property type="component" value="Chromosome"/>
</dbReference>
<dbReference type="Gene3D" id="1.20.120.1220">
    <property type="match status" value="1"/>
</dbReference>
<dbReference type="EMBL" id="CP089982">
    <property type="protein sequence ID" value="WXA96514.1"/>
    <property type="molecule type" value="Genomic_DNA"/>
</dbReference>
<feature type="transmembrane region" description="Helical" evidence="1">
    <location>
        <begin position="56"/>
        <end position="79"/>
    </location>
</feature>
<accession>A0ABZ2KEN8</accession>
<sequence length="184" mass="19377">MDIVRTAIWVCYGIAAVAAIWDFFSGRIPNILTLGGVVVGLVLHSAVGYVDGGAGGALRGFGASLAGLAICSAVPLFSYSRREMGGGDVKLLAAIGALCGPRIGFDAEGFAFAILFLVIFPWRIVRSGAFWDRIGNAKIGLGNLFRQKQKQLPYLSVRKLPPVVLGPAILAGLSVAIVRHGIWP</sequence>
<dbReference type="GO" id="GO:0004190">
    <property type="term" value="F:aspartic-type endopeptidase activity"/>
    <property type="evidence" value="ECO:0007669"/>
    <property type="project" value="UniProtKB-EC"/>
</dbReference>
<feature type="domain" description="Prepilin type IV endopeptidase peptidase" evidence="2">
    <location>
        <begin position="10"/>
        <end position="114"/>
    </location>
</feature>
<keyword evidence="1" id="KW-0812">Transmembrane</keyword>
<keyword evidence="3" id="KW-0378">Hydrolase</keyword>
<feature type="transmembrane region" description="Helical" evidence="1">
    <location>
        <begin position="160"/>
        <end position="178"/>
    </location>
</feature>
<feature type="transmembrane region" description="Helical" evidence="1">
    <location>
        <begin position="6"/>
        <end position="24"/>
    </location>
</feature>
<dbReference type="Pfam" id="PF01478">
    <property type="entry name" value="Peptidase_A24"/>
    <property type="match status" value="1"/>
</dbReference>
<reference evidence="3 4" key="1">
    <citation type="submission" date="2021-12" db="EMBL/GenBank/DDBJ databases">
        <title>Discovery of the Pendulisporaceae a myxobacterial family with distinct sporulation behavior and unique specialized metabolism.</title>
        <authorList>
            <person name="Garcia R."/>
            <person name="Popoff A."/>
            <person name="Bader C.D."/>
            <person name="Loehr J."/>
            <person name="Walesch S."/>
            <person name="Walt C."/>
            <person name="Boldt J."/>
            <person name="Bunk B."/>
            <person name="Haeckl F.J.F.P.J."/>
            <person name="Gunesch A.P."/>
            <person name="Birkelbach J."/>
            <person name="Nuebel U."/>
            <person name="Pietschmann T."/>
            <person name="Bach T."/>
            <person name="Mueller R."/>
        </authorList>
    </citation>
    <scope>NUCLEOTIDE SEQUENCE [LARGE SCALE GENOMIC DNA]</scope>
    <source>
        <strain evidence="3 4">MSr12523</strain>
    </source>
</reference>
<keyword evidence="1" id="KW-1133">Transmembrane helix</keyword>
<keyword evidence="1" id="KW-0472">Membrane</keyword>
<feature type="transmembrane region" description="Helical" evidence="1">
    <location>
        <begin position="91"/>
        <end position="120"/>
    </location>
</feature>
<name>A0ABZ2KEN8_9BACT</name>
<keyword evidence="4" id="KW-1185">Reference proteome</keyword>
<dbReference type="RefSeq" id="WP_394847130.1">
    <property type="nucleotide sequence ID" value="NZ_CP089982.1"/>
</dbReference>
<protein>
    <submittedName>
        <fullName evidence="3">Prepilin peptidase</fullName>
        <ecNumber evidence="3">3.4.23.43</ecNumber>
    </submittedName>
</protein>
<dbReference type="EC" id="3.4.23.43" evidence="3"/>
<proteinExistence type="predicted"/>
<dbReference type="InterPro" id="IPR000045">
    <property type="entry name" value="Prepilin_IV_endopep_pep"/>
</dbReference>
<evidence type="ECO:0000256" key="1">
    <source>
        <dbReference type="SAM" id="Phobius"/>
    </source>
</evidence>
<gene>
    <name evidence="3" type="ORF">LZC95_06630</name>
</gene>